<dbReference type="EMBL" id="PNCK01000016">
    <property type="protein sequence ID" value="TMP45682.1"/>
    <property type="molecule type" value="Genomic_DNA"/>
</dbReference>
<evidence type="ECO:0000313" key="4">
    <source>
        <dbReference type="Proteomes" id="UP000305730"/>
    </source>
</evidence>
<evidence type="ECO:0000313" key="5">
    <source>
        <dbReference type="Proteomes" id="UP000307706"/>
    </source>
</evidence>
<sequence length="149" mass="16970">MLVLRVNFKGFTLIELMIVMAVTAMLISFVGPFAIKNYERVQIKEEQLALVNWVDAQSYRSFALGRKGVFNFSHNDVTFVLESKVDDTQPFSDEIQIQIPSYKKSFKYLAFQPQQLKVNAFGFLINSSIAIEVSGKVQTLTLFKEASEE</sequence>
<dbReference type="RefSeq" id="WP_138595051.1">
    <property type="nucleotide sequence ID" value="NZ_PNCK01000016.1"/>
</dbReference>
<evidence type="ECO:0008006" key="6">
    <source>
        <dbReference type="Google" id="ProtNLM"/>
    </source>
</evidence>
<gene>
    <name evidence="3" type="ORF">CWB96_10890</name>
    <name evidence="2" type="ORF">CWB97_03535</name>
</gene>
<feature type="transmembrane region" description="Helical" evidence="1">
    <location>
        <begin position="12"/>
        <end position="35"/>
    </location>
</feature>
<dbReference type="OrthoDB" id="6290688at2"/>
<reference evidence="4 5" key="2">
    <citation type="submission" date="2019-06" db="EMBL/GenBank/DDBJ databases">
        <title>Co-occurence of chitin degradation, pigmentation and bioactivity in marine Pseudoalteromonas.</title>
        <authorList>
            <person name="Sonnenschein E.C."/>
            <person name="Bech P.K."/>
        </authorList>
    </citation>
    <scope>NUCLEOTIDE SEQUENCE [LARGE SCALE GENOMIC DNA]</scope>
    <source>
        <strain evidence="5">S2231</strain>
        <strain evidence="2 4">S2233</strain>
    </source>
</reference>
<organism evidence="3 5">
    <name type="scientific">Pseudoalteromonas citrea</name>
    <dbReference type="NCBI Taxonomy" id="43655"/>
    <lineage>
        <taxon>Bacteria</taxon>
        <taxon>Pseudomonadati</taxon>
        <taxon>Pseudomonadota</taxon>
        <taxon>Gammaproteobacteria</taxon>
        <taxon>Alteromonadales</taxon>
        <taxon>Pseudoalteromonadaceae</taxon>
        <taxon>Pseudoalteromonas</taxon>
    </lineage>
</organism>
<dbReference type="NCBIfam" id="TIGR02532">
    <property type="entry name" value="IV_pilin_GFxxxE"/>
    <property type="match status" value="1"/>
</dbReference>
<dbReference type="Gene3D" id="3.30.700.10">
    <property type="entry name" value="Glycoprotein, Type 4 Pilin"/>
    <property type="match status" value="1"/>
</dbReference>
<keyword evidence="4" id="KW-1185">Reference proteome</keyword>
<dbReference type="EMBL" id="PNCL01000050">
    <property type="protein sequence ID" value="TMP59061.1"/>
    <property type="molecule type" value="Genomic_DNA"/>
</dbReference>
<evidence type="ECO:0000313" key="3">
    <source>
        <dbReference type="EMBL" id="TMP59061.1"/>
    </source>
</evidence>
<evidence type="ECO:0000313" key="2">
    <source>
        <dbReference type="EMBL" id="TMP45682.1"/>
    </source>
</evidence>
<dbReference type="Proteomes" id="UP000307706">
    <property type="component" value="Unassembled WGS sequence"/>
</dbReference>
<protein>
    <recommendedName>
        <fullName evidence="6">Prepilin-type cleavage/methylation domain-containing protein</fullName>
    </recommendedName>
</protein>
<evidence type="ECO:0000256" key="1">
    <source>
        <dbReference type="SAM" id="Phobius"/>
    </source>
</evidence>
<reference evidence="3 5" key="1">
    <citation type="submission" date="2017-12" db="EMBL/GenBank/DDBJ databases">
        <authorList>
            <person name="Paulsen S."/>
            <person name="Gram L.K."/>
        </authorList>
    </citation>
    <scope>NUCLEOTIDE SEQUENCE [LARGE SCALE GENOMIC DNA]</scope>
    <source>
        <strain evidence="3 5">S2231</strain>
        <strain evidence="2">S2233</strain>
    </source>
</reference>
<dbReference type="InterPro" id="IPR045584">
    <property type="entry name" value="Pilin-like"/>
</dbReference>
<reference evidence="3" key="3">
    <citation type="submission" date="2019-09" db="EMBL/GenBank/DDBJ databases">
        <title>Co-occurence of chitin degradation, pigmentation and bioactivity in marine Pseudoalteromonas.</title>
        <authorList>
            <person name="Sonnenschein E.C."/>
            <person name="Bech P.K."/>
        </authorList>
    </citation>
    <scope>NUCLEOTIDE SEQUENCE</scope>
    <source>
        <strain evidence="3">S2231</strain>
    </source>
</reference>
<dbReference type="SUPFAM" id="SSF54523">
    <property type="entry name" value="Pili subunits"/>
    <property type="match status" value="1"/>
</dbReference>
<comment type="caution">
    <text evidence="3">The sequence shown here is derived from an EMBL/GenBank/DDBJ whole genome shotgun (WGS) entry which is preliminary data.</text>
</comment>
<keyword evidence="1" id="KW-0812">Transmembrane</keyword>
<name>A0A5S3XPB0_9GAMM</name>
<proteinExistence type="predicted"/>
<dbReference type="AlphaFoldDB" id="A0A5S3XPB0"/>
<keyword evidence="1" id="KW-0472">Membrane</keyword>
<dbReference type="Pfam" id="PF07963">
    <property type="entry name" value="N_methyl"/>
    <property type="match status" value="1"/>
</dbReference>
<accession>A0A5S3XPB0</accession>
<dbReference type="PROSITE" id="PS00409">
    <property type="entry name" value="PROKAR_NTER_METHYL"/>
    <property type="match status" value="1"/>
</dbReference>
<keyword evidence="1" id="KW-1133">Transmembrane helix</keyword>
<dbReference type="Proteomes" id="UP000305730">
    <property type="component" value="Unassembled WGS sequence"/>
</dbReference>
<dbReference type="InterPro" id="IPR012902">
    <property type="entry name" value="N_methyl_site"/>
</dbReference>